<dbReference type="PANTHER" id="PTHR11566:SF149">
    <property type="entry name" value="GTPASE, PUTATIVE (AFU_ORTHOLOGUE AFUA_6G11890)-RELATED"/>
    <property type="match status" value="1"/>
</dbReference>
<dbReference type="Pfam" id="PF01031">
    <property type="entry name" value="Dynamin_M"/>
    <property type="match status" value="1"/>
</dbReference>
<dbReference type="PRINTS" id="PR00195">
    <property type="entry name" value="DYNAMIN"/>
</dbReference>
<dbReference type="PROSITE" id="PS51388">
    <property type="entry name" value="GED"/>
    <property type="match status" value="1"/>
</dbReference>
<comment type="caution">
    <text evidence="6">The sequence shown here is derived from an EMBL/GenBank/DDBJ whole genome shotgun (WGS) entry which is preliminary data.</text>
</comment>
<evidence type="ECO:0000313" key="7">
    <source>
        <dbReference type="Proteomes" id="UP001287286"/>
    </source>
</evidence>
<feature type="compositionally biased region" description="Basic and acidic residues" evidence="3">
    <location>
        <begin position="462"/>
        <end position="475"/>
    </location>
</feature>
<feature type="domain" description="Dynamin-type G" evidence="5">
    <location>
        <begin position="43"/>
        <end position="329"/>
    </location>
</feature>
<dbReference type="Gene3D" id="3.40.50.300">
    <property type="entry name" value="P-loop containing nucleotide triphosphate hydrolases"/>
    <property type="match status" value="1"/>
</dbReference>
<feature type="region of interest" description="Disordered" evidence="3">
    <location>
        <begin position="97"/>
        <end position="120"/>
    </location>
</feature>
<dbReference type="InterPro" id="IPR022812">
    <property type="entry name" value="Dynamin"/>
</dbReference>
<proteinExistence type="predicted"/>
<dbReference type="InterPro" id="IPR000375">
    <property type="entry name" value="Dynamin_stalk"/>
</dbReference>
<dbReference type="InterPro" id="IPR001401">
    <property type="entry name" value="Dynamin_GTPase"/>
</dbReference>
<keyword evidence="1" id="KW-0547">Nucleotide-binding</keyword>
<feature type="domain" description="GED" evidence="4">
    <location>
        <begin position="702"/>
        <end position="793"/>
    </location>
</feature>
<dbReference type="InterPro" id="IPR045063">
    <property type="entry name" value="Dynamin_N"/>
</dbReference>
<gene>
    <name evidence="6" type="ORF">Purlil1_12616</name>
</gene>
<dbReference type="CDD" id="cd08771">
    <property type="entry name" value="DLP_1"/>
    <property type="match status" value="1"/>
</dbReference>
<evidence type="ECO:0000259" key="4">
    <source>
        <dbReference type="PROSITE" id="PS51388"/>
    </source>
</evidence>
<reference evidence="6 7" key="1">
    <citation type="journal article" date="2024" name="Microbiol. Resour. Announc.">
        <title>Genome annotations for the ascomycete fungi Trichoderma harzianum, Trichoderma aggressivum, and Purpureocillium lilacinum.</title>
        <authorList>
            <person name="Beijen E.P.W."/>
            <person name="Ohm R.A."/>
        </authorList>
    </citation>
    <scope>NUCLEOTIDE SEQUENCE [LARGE SCALE GENOMIC DNA]</scope>
    <source>
        <strain evidence="6 7">CBS 150709</strain>
    </source>
</reference>
<dbReference type="InterPro" id="IPR030381">
    <property type="entry name" value="G_DYNAMIN_dom"/>
</dbReference>
<protein>
    <recommendedName>
        <fullName evidence="8">Dynamin family protein</fullName>
    </recommendedName>
</protein>
<dbReference type="Pfam" id="PF00350">
    <property type="entry name" value="Dynamin_N"/>
    <property type="match status" value="1"/>
</dbReference>
<dbReference type="InterPro" id="IPR020850">
    <property type="entry name" value="GED_dom"/>
</dbReference>
<dbReference type="PROSITE" id="PS51718">
    <property type="entry name" value="G_DYNAMIN_2"/>
    <property type="match status" value="1"/>
</dbReference>
<evidence type="ECO:0008006" key="8">
    <source>
        <dbReference type="Google" id="ProtNLM"/>
    </source>
</evidence>
<dbReference type="EMBL" id="JAWRVI010000116">
    <property type="protein sequence ID" value="KAK4076525.1"/>
    <property type="molecule type" value="Genomic_DNA"/>
</dbReference>
<organism evidence="6 7">
    <name type="scientific">Purpureocillium lilacinum</name>
    <name type="common">Paecilomyces lilacinus</name>
    <dbReference type="NCBI Taxonomy" id="33203"/>
    <lineage>
        <taxon>Eukaryota</taxon>
        <taxon>Fungi</taxon>
        <taxon>Dikarya</taxon>
        <taxon>Ascomycota</taxon>
        <taxon>Pezizomycotina</taxon>
        <taxon>Sordariomycetes</taxon>
        <taxon>Hypocreomycetidae</taxon>
        <taxon>Hypocreales</taxon>
        <taxon>Ophiocordycipitaceae</taxon>
        <taxon>Purpureocillium</taxon>
    </lineage>
</organism>
<keyword evidence="7" id="KW-1185">Reference proteome</keyword>
<feature type="compositionally biased region" description="Polar residues" evidence="3">
    <location>
        <begin position="435"/>
        <end position="459"/>
    </location>
</feature>
<feature type="compositionally biased region" description="Acidic residues" evidence="3">
    <location>
        <begin position="810"/>
        <end position="820"/>
    </location>
</feature>
<dbReference type="SUPFAM" id="SSF52540">
    <property type="entry name" value="P-loop containing nucleoside triphosphate hydrolases"/>
    <property type="match status" value="1"/>
</dbReference>
<accession>A0ABR0BGT8</accession>
<evidence type="ECO:0000259" key="5">
    <source>
        <dbReference type="PROSITE" id="PS51718"/>
    </source>
</evidence>
<dbReference type="Proteomes" id="UP001287286">
    <property type="component" value="Unassembled WGS sequence"/>
</dbReference>
<evidence type="ECO:0000256" key="1">
    <source>
        <dbReference type="ARBA" id="ARBA00022741"/>
    </source>
</evidence>
<feature type="region of interest" description="Disordered" evidence="3">
    <location>
        <begin position="426"/>
        <end position="492"/>
    </location>
</feature>
<keyword evidence="2" id="KW-0342">GTP-binding</keyword>
<dbReference type="PANTHER" id="PTHR11566">
    <property type="entry name" value="DYNAMIN"/>
    <property type="match status" value="1"/>
</dbReference>
<sequence length="820" mass="92244">MGRFTQGTEDVSLDEKACSQLNEAPSELLDTIDSLRGVVRLNEMPLPQLIVIGNQNCGKSSVLESISRVNFGVNGFVCTRFPTELALRRASETHVQVSIKRQHSDEQSSEPQPSFSRRNFDAEKLPDLIREAETAMGIRDAVGFVRGFSDDILHIEVHGPTLPNLTLVDLPGLFESANKEQTEDDKAHVERIVEKYMADERSIILVVVGGHDPSTHAGPRLARKFDKEGKRTLGILTRIDSLEPGPDQELCLKCVKNDYIHFSHGWHALRNRTAKEREDNISNEERDALEREFFSRSPWNEVPDKDKGAHSLRLKLSEHLLRIIQENLSTVIEDVNEVRRRRITEKDDLGVPLRSYREQRNFISAMAKEYQELTERALSGKYDHSMFGYLGDESRQSQESRLLSQIRERSRLFGELLSTAGRTFEVRQSHDTVESEQTSCGTSVDNKRQGGNTQSSANQRAKVIEAEESRAKPEDDSNVPTPSDRSSILGGDRSSNLFALNNRRFHCGKISPGHGMSETFLSIETVRQFYTHPRPTLVTRESMDRSVLEFVATWRGMEGHGDTNTALTKEIFKRQALAWEGIVKAHADALWQACKRFVDLALAQTVNITVRHRVKDKIIRPAMRRLQKEFFAKRDEILVSHQNVDPSGFDGYMDHRALASRSHESAERLGKWAKRSKASADAEAFHANVYTNAPVAMAEFSAARSIDLATACLETVTMSLASTFQIMAVENCLYTGLRNLFTEETIGKQSESLISAVVGDMPDVAARREQLSREIDVTTRGLKVLRQNRNCTVADSDESDAPDDLCGTERDDESQGQESD</sequence>
<feature type="region of interest" description="Disordered" evidence="3">
    <location>
        <begin position="792"/>
        <end position="820"/>
    </location>
</feature>
<name>A0ABR0BGT8_PURLI</name>
<evidence type="ECO:0000256" key="3">
    <source>
        <dbReference type="SAM" id="MobiDB-lite"/>
    </source>
</evidence>
<dbReference type="SMART" id="SM00053">
    <property type="entry name" value="DYNc"/>
    <property type="match status" value="1"/>
</dbReference>
<evidence type="ECO:0000313" key="6">
    <source>
        <dbReference type="EMBL" id="KAK4076525.1"/>
    </source>
</evidence>
<evidence type="ECO:0000256" key="2">
    <source>
        <dbReference type="ARBA" id="ARBA00023134"/>
    </source>
</evidence>
<dbReference type="InterPro" id="IPR027417">
    <property type="entry name" value="P-loop_NTPase"/>
</dbReference>